<feature type="region of interest" description="Disordered" evidence="1">
    <location>
        <begin position="46"/>
        <end position="82"/>
    </location>
</feature>
<comment type="caution">
    <text evidence="2">The sequence shown here is derived from an EMBL/GenBank/DDBJ whole genome shotgun (WGS) entry which is preliminary data.</text>
</comment>
<evidence type="ECO:0000313" key="3">
    <source>
        <dbReference type="EMBL" id="CAL6002639.1"/>
    </source>
</evidence>
<organism evidence="2">
    <name type="scientific">Hexamita inflata</name>
    <dbReference type="NCBI Taxonomy" id="28002"/>
    <lineage>
        <taxon>Eukaryota</taxon>
        <taxon>Metamonada</taxon>
        <taxon>Diplomonadida</taxon>
        <taxon>Hexamitidae</taxon>
        <taxon>Hexamitinae</taxon>
        <taxon>Hexamita</taxon>
    </lineage>
</organism>
<accession>A0AA86TZW5</accession>
<gene>
    <name evidence="2" type="ORF">HINF_LOCUS14073</name>
    <name evidence="3" type="ORF">HINF_LOCUS18013</name>
</gene>
<proteinExistence type="predicted"/>
<feature type="compositionally biased region" description="Polar residues" evidence="1">
    <location>
        <begin position="46"/>
        <end position="70"/>
    </location>
</feature>
<feature type="compositionally biased region" description="Polar residues" evidence="1">
    <location>
        <begin position="120"/>
        <end position="138"/>
    </location>
</feature>
<evidence type="ECO:0000313" key="4">
    <source>
        <dbReference type="Proteomes" id="UP001642409"/>
    </source>
</evidence>
<evidence type="ECO:0000313" key="2">
    <source>
        <dbReference type="EMBL" id="CAI9926428.1"/>
    </source>
</evidence>
<evidence type="ECO:0000256" key="1">
    <source>
        <dbReference type="SAM" id="MobiDB-lite"/>
    </source>
</evidence>
<feature type="region of interest" description="Disordered" evidence="1">
    <location>
        <begin position="1"/>
        <end position="24"/>
    </location>
</feature>
<reference evidence="3 4" key="2">
    <citation type="submission" date="2024-07" db="EMBL/GenBank/DDBJ databases">
        <authorList>
            <person name="Akdeniz Z."/>
        </authorList>
    </citation>
    <scope>NUCLEOTIDE SEQUENCE [LARGE SCALE GENOMIC DNA]</scope>
</reference>
<name>A0AA86TZW5_9EUKA</name>
<reference evidence="2" key="1">
    <citation type="submission" date="2023-06" db="EMBL/GenBank/DDBJ databases">
        <authorList>
            <person name="Kurt Z."/>
        </authorList>
    </citation>
    <scope>NUCLEOTIDE SEQUENCE</scope>
</reference>
<dbReference type="EMBL" id="CAXDID020000046">
    <property type="protein sequence ID" value="CAL6002639.1"/>
    <property type="molecule type" value="Genomic_DNA"/>
</dbReference>
<protein>
    <submittedName>
        <fullName evidence="2">Dynein heavy chain</fullName>
    </submittedName>
    <submittedName>
        <fullName evidence="3">Dynein_heavy chain</fullName>
    </submittedName>
</protein>
<dbReference type="EMBL" id="CATOUU010000369">
    <property type="protein sequence ID" value="CAI9926428.1"/>
    <property type="molecule type" value="Genomic_DNA"/>
</dbReference>
<feature type="region of interest" description="Disordered" evidence="1">
    <location>
        <begin position="118"/>
        <end position="138"/>
    </location>
</feature>
<dbReference type="Proteomes" id="UP001642409">
    <property type="component" value="Unassembled WGS sequence"/>
</dbReference>
<sequence>MQRNLLQNQKPRTQSQNRVPSQFQAKPILIQEPLMELPPTTILPTLNRSQKSQSQTSQNEYYNRPQTRAESVTERQLTKSEQTAQEVAERLSQIRTSTSLSYVGKSLDSKFKSQLKPPQKQVSLLQRPSTQALQTRSGQTRAEDIINIFKTMSQQGNSQNIDFITQIQLKETVEQLNKNQFVYLTFDTPEIRLGLQNNAPNSYFQNLYKQSNPSFNFYELVTCNFDQVNSKYFATLSKNGFQLTYYDECVMCEISEWERQKQLFLRMKQTKFAKKFVLLKSMIIWRNTVKNSAKMSAKSLLYNKSLYSDSIYVNTIVKTLQNLCFSPDLFGAKLFTWLEYSNFTRLKFGSGALKSLRHTYTDQVQPSFNIEQFQNAFTQQLNQFKSALTESSIVISNQLFESCKFVGQNILNRIEMQKTQNKMKTADQIIEMTANSRIFNDVNIKALVRVIDNIFIQQLIQTVHEQLQQLSQILFGVQEVETKYYTTVDENTDKFEVNEPQITQHDEALKFTANIDLKRLITDNTANTTTPMNLDRNTVKQRDPVQLEIDDIFELDAKNLQVLTKTDRIAIQKFKLNFTDEPLVQINGFYPPTPTINVKFIAEFQGVAPQPSAQQMVDLIDKIYTDLVCCVNKITRPYDNKNLIDLLESIIKSKALLYQNTVQFAEYIDDVRDINVVIIQIKRNIRYSFIKIAEYQTGLNTTLNNFALVLSTFSYTEKYKCKVDLNEILLSLFNTTQQIEVNDPAQYSLYQLQQLQNNRPEQFIQLYKQILFPKLSLREEFTSNLEIIICC</sequence>
<keyword evidence="4" id="KW-1185">Reference proteome</keyword>
<dbReference type="AlphaFoldDB" id="A0AA86TZW5"/>